<dbReference type="InterPro" id="IPR044862">
    <property type="entry name" value="Pro_4_hyd_alph_FE2OG_OXY"/>
</dbReference>
<dbReference type="Pfam" id="PF13640">
    <property type="entry name" value="2OG-FeII_Oxy_3"/>
    <property type="match status" value="1"/>
</dbReference>
<dbReference type="AlphaFoldDB" id="A0A2S6MWF7"/>
<name>A0A2S6MWF7_RHOGL</name>
<dbReference type="RefSeq" id="WP_104522460.1">
    <property type="nucleotide sequence ID" value="NZ_NHRY01000267.1"/>
</dbReference>
<evidence type="ECO:0000313" key="2">
    <source>
        <dbReference type="EMBL" id="PPQ26695.1"/>
    </source>
</evidence>
<evidence type="ECO:0000313" key="3">
    <source>
        <dbReference type="Proteomes" id="UP000239724"/>
    </source>
</evidence>
<keyword evidence="3" id="KW-1185">Reference proteome</keyword>
<feature type="domain" description="Prolyl 4-hydroxylase alpha subunit Fe(2+) 2OG dioxygenase" evidence="1">
    <location>
        <begin position="104"/>
        <end position="181"/>
    </location>
</feature>
<comment type="caution">
    <text evidence="2">The sequence shown here is derived from an EMBL/GenBank/DDBJ whole genome shotgun (WGS) entry which is preliminary data.</text>
</comment>
<accession>A0A2S6MWF7</accession>
<protein>
    <recommendedName>
        <fullName evidence="1">Prolyl 4-hydroxylase alpha subunit Fe(2+) 2OG dioxygenase domain-containing protein</fullName>
    </recommendedName>
</protein>
<dbReference type="Proteomes" id="UP000239724">
    <property type="component" value="Unassembled WGS sequence"/>
</dbReference>
<dbReference type="EMBL" id="NHRY01000267">
    <property type="protein sequence ID" value="PPQ26695.1"/>
    <property type="molecule type" value="Genomic_DNA"/>
</dbReference>
<evidence type="ECO:0000259" key="1">
    <source>
        <dbReference type="Pfam" id="PF13640"/>
    </source>
</evidence>
<dbReference type="Gene3D" id="2.60.120.620">
    <property type="entry name" value="q2cbj1_9rhob like domain"/>
    <property type="match status" value="1"/>
</dbReference>
<reference evidence="2 3" key="1">
    <citation type="journal article" date="2018" name="Arch. Microbiol.">
        <title>New insights into the metabolic potential of the phototrophic purple bacterium Rhodopila globiformis DSM 161(T) from its draft genome sequence and evidence for a vanadium-dependent nitrogenase.</title>
        <authorList>
            <person name="Imhoff J.F."/>
            <person name="Rahn T."/>
            <person name="Kunzel S."/>
            <person name="Neulinger S.C."/>
        </authorList>
    </citation>
    <scope>NUCLEOTIDE SEQUENCE [LARGE SCALE GENOMIC DNA]</scope>
    <source>
        <strain evidence="2 3">DSM 161</strain>
    </source>
</reference>
<sequence>MGLLDLEALRGAAVTTDPFTFTVVKDFVPPETATAIRRDFPAIVYPGLLPVEATHYGPRFGDLIEELQSDAVAAAFSEKFGLDLVGRPTMITVRGRCHERDGRIHTDSECKLVTALLYFNDSWEAAGGRLRLLRKPDDLQDMIAEVPPDSGTLIAFRRSGKSFHGHEPFVGVRRYVMINWMASTFAARRELLRHKVSAVAKRVLAPAATA</sequence>
<proteinExistence type="predicted"/>
<gene>
    <name evidence="2" type="ORF">CCS01_29480</name>
</gene>
<dbReference type="OrthoDB" id="8578235at2"/>
<organism evidence="2 3">
    <name type="scientific">Rhodopila globiformis</name>
    <name type="common">Rhodopseudomonas globiformis</name>
    <dbReference type="NCBI Taxonomy" id="1071"/>
    <lineage>
        <taxon>Bacteria</taxon>
        <taxon>Pseudomonadati</taxon>
        <taxon>Pseudomonadota</taxon>
        <taxon>Alphaproteobacteria</taxon>
        <taxon>Acetobacterales</taxon>
        <taxon>Acetobacteraceae</taxon>
        <taxon>Rhodopila</taxon>
    </lineage>
</organism>